<dbReference type="AlphaFoldDB" id="A0A642UEL5"/>
<evidence type="ECO:0000313" key="3">
    <source>
        <dbReference type="Proteomes" id="UP000449547"/>
    </source>
</evidence>
<dbReference type="GeneID" id="54783757"/>
<dbReference type="CDD" id="cd21931">
    <property type="entry name" value="TD_EMAP-like"/>
    <property type="match status" value="1"/>
</dbReference>
<dbReference type="InterPro" id="IPR049813">
    <property type="entry name" value="Elp-1-like_TD"/>
</dbReference>
<accession>A0A642UEL5</accession>
<comment type="caution">
    <text evidence="2">The sequence shown here is derived from an EMBL/GenBank/DDBJ whole genome shotgun (WGS) entry which is preliminary data.</text>
</comment>
<name>A0A642UEL5_DIURU</name>
<proteinExistence type="predicted"/>
<feature type="region of interest" description="Disordered" evidence="1">
    <location>
        <begin position="1"/>
        <end position="41"/>
    </location>
</feature>
<gene>
    <name evidence="2" type="ORF">DIURU_005106</name>
</gene>
<dbReference type="RefSeq" id="XP_034010103.1">
    <property type="nucleotide sequence ID" value="XM_034158052.1"/>
</dbReference>
<dbReference type="EMBL" id="SWFT01000153">
    <property type="protein sequence ID" value="KAA8897675.1"/>
    <property type="molecule type" value="Genomic_DNA"/>
</dbReference>
<reference evidence="2 3" key="1">
    <citation type="submission" date="2019-07" db="EMBL/GenBank/DDBJ databases">
        <title>Genome assembly of two rare yeast pathogens: Diutina rugosa and Trichomonascus ciferrii.</title>
        <authorList>
            <person name="Mixao V."/>
            <person name="Saus E."/>
            <person name="Hansen A."/>
            <person name="Lass-Flor C."/>
            <person name="Gabaldon T."/>
        </authorList>
    </citation>
    <scope>NUCLEOTIDE SEQUENCE [LARGE SCALE GENOMIC DNA]</scope>
    <source>
        <strain evidence="2 3">CBS 613</strain>
    </source>
</reference>
<keyword evidence="3" id="KW-1185">Reference proteome</keyword>
<feature type="compositionally biased region" description="Low complexity" evidence="1">
    <location>
        <begin position="22"/>
        <end position="37"/>
    </location>
</feature>
<evidence type="ECO:0000313" key="2">
    <source>
        <dbReference type="EMBL" id="KAA8897675.1"/>
    </source>
</evidence>
<organism evidence="2 3">
    <name type="scientific">Diutina rugosa</name>
    <name type="common">Yeast</name>
    <name type="synonym">Candida rugosa</name>
    <dbReference type="NCBI Taxonomy" id="5481"/>
    <lineage>
        <taxon>Eukaryota</taxon>
        <taxon>Fungi</taxon>
        <taxon>Dikarya</taxon>
        <taxon>Ascomycota</taxon>
        <taxon>Saccharomycotina</taxon>
        <taxon>Pichiomycetes</taxon>
        <taxon>Debaryomycetaceae</taxon>
        <taxon>Diutina</taxon>
    </lineage>
</organism>
<sequence length="335" mass="37694">MPSGLAPSVKAEGVSPRCPTTSSFASSSPSAQSAAGAANGGDTTSLWRRLEQLERVVSAQSDEIAILKKAVASAPSTTAPSAVSSSSTPVLLRASTMTPQTLGADDADVIRLLKHDIDTKLRHTHLDPSELSRYIDAHTTSAILDQVKTYFPRLVVDAPPPTFVASEFFELPIIDQSLVIETFNDPGIGDKLESIQQLFQTTQVPFHYWGFYGVTYLGDLIRSGLEPSPSWPEFLEYLFQYRQFYEEDLHHMHVWLHTRPKRGQPVLQFVSRYKQRAAHYKDFPGKFTLERDRLVFWLKRSFPERVAAVEFEQVVHRDPFYHSVVQMFSANESFN</sequence>
<dbReference type="VEuPathDB" id="FungiDB:DIURU_005106"/>
<dbReference type="Proteomes" id="UP000449547">
    <property type="component" value="Unassembled WGS sequence"/>
</dbReference>
<protein>
    <submittedName>
        <fullName evidence="2">Uncharacterized protein</fullName>
    </submittedName>
</protein>
<evidence type="ECO:0000256" key="1">
    <source>
        <dbReference type="SAM" id="MobiDB-lite"/>
    </source>
</evidence>